<dbReference type="GeneID" id="92032229"/>
<evidence type="ECO:0000256" key="1">
    <source>
        <dbReference type="ARBA" id="ARBA00023002"/>
    </source>
</evidence>
<accession>A0ABR1M2Z3</accession>
<keyword evidence="1" id="KW-0560">Oxidoreductase</keyword>
<dbReference type="Gene3D" id="3.40.50.720">
    <property type="entry name" value="NAD(P)-binding Rossmann-like Domain"/>
    <property type="match status" value="1"/>
</dbReference>
<dbReference type="PRINTS" id="PR00081">
    <property type="entry name" value="GDHRDH"/>
</dbReference>
<dbReference type="RefSeq" id="XP_066657382.1">
    <property type="nucleotide sequence ID" value="XM_066799323.1"/>
</dbReference>
<dbReference type="SUPFAM" id="SSF51735">
    <property type="entry name" value="NAD(P)-binding Rossmann-fold domains"/>
    <property type="match status" value="1"/>
</dbReference>
<comment type="caution">
    <text evidence="2">The sequence shown here is derived from an EMBL/GenBank/DDBJ whole genome shotgun (WGS) entry which is preliminary data.</text>
</comment>
<dbReference type="InterPro" id="IPR002347">
    <property type="entry name" value="SDR_fam"/>
</dbReference>
<dbReference type="InterPro" id="IPR036291">
    <property type="entry name" value="NAD(P)-bd_dom_sf"/>
</dbReference>
<reference evidence="2 3" key="1">
    <citation type="submission" date="2024-04" db="EMBL/GenBank/DDBJ databases">
        <title>Phyllosticta paracitricarpa is synonymous to the EU quarantine fungus P. citricarpa based on phylogenomic analyses.</title>
        <authorList>
            <consortium name="Lawrence Berkeley National Laboratory"/>
            <person name="Van ingen-buijs V.A."/>
            <person name="Van westerhoven A.C."/>
            <person name="Haridas S."/>
            <person name="Skiadas P."/>
            <person name="Martin F."/>
            <person name="Groenewald J.Z."/>
            <person name="Crous P.W."/>
            <person name="Seidl M.F."/>
        </authorList>
    </citation>
    <scope>NUCLEOTIDE SEQUENCE [LARGE SCALE GENOMIC DNA]</scope>
    <source>
        <strain evidence="2 3">CPC 17464</strain>
    </source>
</reference>
<name>A0ABR1M2Z3_9PEZI</name>
<dbReference type="PANTHER" id="PTHR43157:SF31">
    <property type="entry name" value="PHOSPHATIDYLINOSITOL-GLYCAN BIOSYNTHESIS CLASS F PROTEIN"/>
    <property type="match status" value="1"/>
</dbReference>
<dbReference type="Proteomes" id="UP001360953">
    <property type="component" value="Unassembled WGS sequence"/>
</dbReference>
<dbReference type="Pfam" id="PF00106">
    <property type="entry name" value="adh_short"/>
    <property type="match status" value="1"/>
</dbReference>
<gene>
    <name evidence="2" type="ORF">J3D65DRAFT_615362</name>
</gene>
<evidence type="ECO:0000313" key="3">
    <source>
        <dbReference type="Proteomes" id="UP001360953"/>
    </source>
</evidence>
<sequence length="333" mass="36868">MPLFQIQPGVNPLPKDINLAGKNVIVTGANAGIGYESARQLLALNAEVVILGVRNIDKGEEAKKSLLQDETIRGGGRSASSVKVMKLDLAEYVSVVDFVSRVRAEVEELHVLILNAAIGNVDLQCASSGHELLLQVNFLSSALLLLQLLPLLEESAKKSGAPSRINWVGSRAMVISSLRWHPIKGNTISHFDDPKNFYSFQRYGDTKAMAFMFLRELATRIEPSRVILNTVCPGLVHSRIAEVLPFYYRYVMRLFKSFTARPTEEGARIVVFMVAVAGAESHGKFYVNQAEEKTPAFMDTADGLEMQRLVWKDSLSELSQQATLPFEVSEDQQ</sequence>
<dbReference type="PANTHER" id="PTHR43157">
    <property type="entry name" value="PHOSPHATIDYLINOSITOL-GLYCAN BIOSYNTHESIS CLASS F PROTEIN-RELATED"/>
    <property type="match status" value="1"/>
</dbReference>
<dbReference type="EMBL" id="JBBPEH010000003">
    <property type="protein sequence ID" value="KAK7540451.1"/>
    <property type="molecule type" value="Genomic_DNA"/>
</dbReference>
<organism evidence="2 3">
    <name type="scientific">Phyllosticta citribraziliensis</name>
    <dbReference type="NCBI Taxonomy" id="989973"/>
    <lineage>
        <taxon>Eukaryota</taxon>
        <taxon>Fungi</taxon>
        <taxon>Dikarya</taxon>
        <taxon>Ascomycota</taxon>
        <taxon>Pezizomycotina</taxon>
        <taxon>Dothideomycetes</taxon>
        <taxon>Dothideomycetes incertae sedis</taxon>
        <taxon>Botryosphaeriales</taxon>
        <taxon>Phyllostictaceae</taxon>
        <taxon>Phyllosticta</taxon>
    </lineage>
</organism>
<proteinExistence type="predicted"/>
<keyword evidence="3" id="KW-1185">Reference proteome</keyword>
<protein>
    <submittedName>
        <fullName evidence="2">Uncharacterized protein</fullName>
    </submittedName>
</protein>
<evidence type="ECO:0000313" key="2">
    <source>
        <dbReference type="EMBL" id="KAK7540451.1"/>
    </source>
</evidence>